<evidence type="ECO:0000256" key="1">
    <source>
        <dbReference type="SAM" id="MobiDB-lite"/>
    </source>
</evidence>
<feature type="region of interest" description="Disordered" evidence="1">
    <location>
        <begin position="175"/>
        <end position="215"/>
    </location>
</feature>
<gene>
    <name evidence="2" type="ORF">C3747_72g48</name>
</gene>
<feature type="region of interest" description="Disordered" evidence="1">
    <location>
        <begin position="294"/>
        <end position="348"/>
    </location>
</feature>
<dbReference type="Proteomes" id="UP000246078">
    <property type="component" value="Unassembled WGS sequence"/>
</dbReference>
<feature type="region of interest" description="Disordered" evidence="1">
    <location>
        <begin position="1"/>
        <end position="62"/>
    </location>
</feature>
<dbReference type="VEuPathDB" id="TriTrypDB:TcG_10142"/>
<feature type="compositionally biased region" description="Polar residues" evidence="1">
    <location>
        <begin position="302"/>
        <end position="312"/>
    </location>
</feature>
<dbReference type="VEuPathDB" id="TriTrypDB:C3747_72g48"/>
<protein>
    <submittedName>
        <fullName evidence="2">Putative SLACS retrotransposable element</fullName>
    </submittedName>
</protein>
<dbReference type="EMBL" id="PRFC01000072">
    <property type="protein sequence ID" value="PWV10072.1"/>
    <property type="molecule type" value="Genomic_DNA"/>
</dbReference>
<sequence>MRRKQHQEKPYNNNNEMPPQQQSFPSSEEEEMGEEGVGGEEGETLTPRHATGQEDGGHPFSHKTAALPDLAWCLAGGCHHNFSGQRRGEHLRSHIHAVHRKQERMYITNEALISRGLVRCDACGKFARPAYEHGQHIDHAAATTHVARKTWRHSGRSTVRWLPDHTIPRRRRVWNGHTPWNGRRHQPQTRGKTRGCRRECPRDITSTSASGPTGWMQAAQSCWDTTPRRRTNAAANKWPSWTWCDTTYDCRRNSVVAKPPAPTTTSSIKPIGGSAISTTRQSELCRVLWRPRKTGRSRSAMRMSTVTRQPTRQGEYLPRQTYTRQDAQRHAAHCRQRGAQQRSSRRRRRRRSWWYFLPSS</sequence>
<reference evidence="2 3" key="1">
    <citation type="journal article" date="2018" name="Microb. Genom.">
        <title>Expanding an expanded genome: long-read sequencing of Trypanosoma cruzi.</title>
        <authorList>
            <person name="Berna L."/>
            <person name="Rodriguez M."/>
            <person name="Chiribao M.L."/>
            <person name="Parodi-Talice A."/>
            <person name="Pita S."/>
            <person name="Rijo G."/>
            <person name="Alvarez-Valin F."/>
            <person name="Robello C."/>
        </authorList>
    </citation>
    <scope>NUCLEOTIDE SEQUENCE [LARGE SCALE GENOMIC DNA]</scope>
    <source>
        <strain evidence="2 3">TCC</strain>
    </source>
</reference>
<dbReference type="AlphaFoldDB" id="A0A2V2WPE4"/>
<feature type="compositionally biased region" description="Low complexity" evidence="1">
    <location>
        <begin position="16"/>
        <end position="26"/>
    </location>
</feature>
<name>A0A2V2WPE4_TRYCR</name>
<evidence type="ECO:0000313" key="3">
    <source>
        <dbReference type="Proteomes" id="UP000246078"/>
    </source>
</evidence>
<comment type="caution">
    <text evidence="2">The sequence shown here is derived from an EMBL/GenBank/DDBJ whole genome shotgun (WGS) entry which is preliminary data.</text>
</comment>
<dbReference type="VEuPathDB" id="TriTrypDB:C4B63_404g2"/>
<feature type="compositionally biased region" description="Acidic residues" evidence="1">
    <location>
        <begin position="27"/>
        <end position="43"/>
    </location>
</feature>
<organism evidence="2 3">
    <name type="scientific">Trypanosoma cruzi</name>
    <dbReference type="NCBI Taxonomy" id="5693"/>
    <lineage>
        <taxon>Eukaryota</taxon>
        <taxon>Discoba</taxon>
        <taxon>Euglenozoa</taxon>
        <taxon>Kinetoplastea</taxon>
        <taxon>Metakinetoplastina</taxon>
        <taxon>Trypanosomatida</taxon>
        <taxon>Trypanosomatidae</taxon>
        <taxon>Trypanosoma</taxon>
        <taxon>Schizotrypanum</taxon>
    </lineage>
</organism>
<accession>A0A2V2WPE4</accession>
<feature type="compositionally biased region" description="Basic residues" evidence="1">
    <location>
        <begin position="182"/>
        <end position="195"/>
    </location>
</feature>
<dbReference type="VEuPathDB" id="TriTrypDB:TcBrA4_0007770"/>
<evidence type="ECO:0000313" key="2">
    <source>
        <dbReference type="EMBL" id="PWV10072.1"/>
    </source>
</evidence>
<proteinExistence type="predicted"/>
<dbReference type="VEuPathDB" id="TriTrypDB:TcYC6_0104520"/>
<dbReference type="VEuPathDB" id="TriTrypDB:TcCL_Unassigned05305"/>